<accession>A0ABS3GN93</accession>
<dbReference type="RefSeq" id="WP_200122896.1">
    <property type="nucleotide sequence ID" value="NZ_JAEILV010000009.1"/>
</dbReference>
<evidence type="ECO:0008006" key="3">
    <source>
        <dbReference type="Google" id="ProtNLM"/>
    </source>
</evidence>
<comment type="caution">
    <text evidence="1">The sequence shown here is derived from an EMBL/GenBank/DDBJ whole genome shotgun (WGS) entry which is preliminary data.</text>
</comment>
<dbReference type="EMBL" id="JAFLRD010000010">
    <property type="protein sequence ID" value="MBO0416530.1"/>
    <property type="molecule type" value="Genomic_DNA"/>
</dbReference>
<proteinExistence type="predicted"/>
<gene>
    <name evidence="1" type="ORF">J1C50_13535</name>
</gene>
<dbReference type="InterPro" id="IPR025153">
    <property type="entry name" value="Ead_Ea22"/>
</dbReference>
<reference evidence="1 2" key="1">
    <citation type="submission" date="2021-03" db="EMBL/GenBank/DDBJ databases">
        <title>First Case of infection caused by Chromobacterium haemolyticum derived from water in China.</title>
        <authorList>
            <person name="Chen J."/>
            <person name="Liu C."/>
        </authorList>
    </citation>
    <scope>NUCLEOTIDE SEQUENCE [LARGE SCALE GENOMIC DNA]</scope>
    <source>
        <strain evidence="1 2">WJ-5</strain>
    </source>
</reference>
<dbReference type="Pfam" id="PF13935">
    <property type="entry name" value="Ead_Ea22"/>
    <property type="match status" value="1"/>
</dbReference>
<evidence type="ECO:0000313" key="1">
    <source>
        <dbReference type="EMBL" id="MBO0416530.1"/>
    </source>
</evidence>
<evidence type="ECO:0000313" key="2">
    <source>
        <dbReference type="Proteomes" id="UP000664349"/>
    </source>
</evidence>
<name>A0ABS3GN93_9NEIS</name>
<sequence>MIAKEQLAELASLARAATPGPWHTDRMPYTERILSGNDFYVARTFGMRQRDLNAAYIAAANPATVLELIADNEAKATELAAIIAEWDDNKETLSTTLDLCFALIQTFNRLHRDAERYAALRHALINVDPKGNRGPIEMAIKNLIRQVHAERGVTEPTEAEFDAAIDATMTT</sequence>
<dbReference type="Proteomes" id="UP000664349">
    <property type="component" value="Unassembled WGS sequence"/>
</dbReference>
<organism evidence="1 2">
    <name type="scientific">Chromobacterium haemolyticum</name>
    <dbReference type="NCBI Taxonomy" id="394935"/>
    <lineage>
        <taxon>Bacteria</taxon>
        <taxon>Pseudomonadati</taxon>
        <taxon>Pseudomonadota</taxon>
        <taxon>Betaproteobacteria</taxon>
        <taxon>Neisseriales</taxon>
        <taxon>Chromobacteriaceae</taxon>
        <taxon>Chromobacterium</taxon>
    </lineage>
</organism>
<protein>
    <recommendedName>
        <fullName evidence="3">Ead/Ea22-like family protein</fullName>
    </recommendedName>
</protein>
<keyword evidence="2" id="KW-1185">Reference proteome</keyword>